<protein>
    <submittedName>
        <fullName evidence="1">Uncharacterized protein</fullName>
    </submittedName>
</protein>
<accession>A0A061R0G8</accession>
<feature type="non-terminal residue" evidence="1">
    <location>
        <position position="145"/>
    </location>
</feature>
<evidence type="ECO:0000313" key="1">
    <source>
        <dbReference type="EMBL" id="JAC64165.1"/>
    </source>
</evidence>
<proteinExistence type="predicted"/>
<name>A0A061R0G8_9CHLO</name>
<organism evidence="1">
    <name type="scientific">Tetraselmis sp. GSL018</name>
    <dbReference type="NCBI Taxonomy" id="582737"/>
    <lineage>
        <taxon>Eukaryota</taxon>
        <taxon>Viridiplantae</taxon>
        <taxon>Chlorophyta</taxon>
        <taxon>core chlorophytes</taxon>
        <taxon>Chlorodendrophyceae</taxon>
        <taxon>Chlorodendrales</taxon>
        <taxon>Chlorodendraceae</taxon>
        <taxon>Tetraselmis</taxon>
    </lineage>
</organism>
<gene>
    <name evidence="1" type="ORF">TSPGSL018_18925</name>
</gene>
<dbReference type="EMBL" id="GBEZ01022684">
    <property type="protein sequence ID" value="JAC64165.1"/>
    <property type="molecule type" value="Transcribed_RNA"/>
</dbReference>
<dbReference type="AlphaFoldDB" id="A0A061R0G8"/>
<reference evidence="1" key="1">
    <citation type="submission" date="2014-05" db="EMBL/GenBank/DDBJ databases">
        <title>The transcriptome of the halophilic microalga Tetraselmis sp. GSL018 isolated from the Great Salt Lake, Utah.</title>
        <authorList>
            <person name="Jinkerson R.E."/>
            <person name="D'Adamo S."/>
            <person name="Posewitz M.C."/>
        </authorList>
    </citation>
    <scope>NUCLEOTIDE SEQUENCE</scope>
    <source>
        <strain evidence="1">GSL018</strain>
    </source>
</reference>
<sequence>MEGSPTTYRRGLLGFFGCIQQALCVLASIKSHINDFPGGMPLPDTSSALAERTSSLSFSPAFHLSLSLAVFPDHISILSCFPGYVLKDIAVLHSQHQNLTWTRRDRSFSSRNIEFGIASSNVDCMSPLLWKVLSSCLAQPENSNN</sequence>